<name>F5YB95_LEAAZ</name>
<dbReference type="RefSeq" id="WP_015710121.1">
    <property type="nucleotide sequence ID" value="NC_015577.1"/>
</dbReference>
<reference evidence="1 2" key="2">
    <citation type="journal article" date="2011" name="ISME J.">
        <title>RNA-seq reveals cooperative metabolic interactions between two termite-gut spirochete species in co-culture.</title>
        <authorList>
            <person name="Rosenthal A.Z."/>
            <person name="Matson E.G."/>
            <person name="Eldar A."/>
            <person name="Leadbetter J.R."/>
        </authorList>
    </citation>
    <scope>NUCLEOTIDE SEQUENCE [LARGE SCALE GENOMIC DNA]</scope>
    <source>
        <strain evidence="2">ATCC BAA-888 / DSM 13862 / ZAS-9</strain>
    </source>
</reference>
<organism evidence="1 2">
    <name type="scientific">Leadbettera azotonutricia (strain ATCC BAA-888 / DSM 13862 / ZAS-9)</name>
    <name type="common">Treponema azotonutricium</name>
    <dbReference type="NCBI Taxonomy" id="545695"/>
    <lineage>
        <taxon>Bacteria</taxon>
        <taxon>Pseudomonadati</taxon>
        <taxon>Spirochaetota</taxon>
        <taxon>Spirochaetia</taxon>
        <taxon>Spirochaetales</taxon>
        <taxon>Breznakiellaceae</taxon>
        <taxon>Leadbettera</taxon>
    </lineage>
</organism>
<reference evidence="2" key="1">
    <citation type="submission" date="2009-12" db="EMBL/GenBank/DDBJ databases">
        <title>Complete sequence of Treponema azotonutricium strain ZAS-9.</title>
        <authorList>
            <person name="Tetu S.G."/>
            <person name="Matson E."/>
            <person name="Ren Q."/>
            <person name="Seshadri R."/>
            <person name="Elbourne L."/>
            <person name="Hassan K.A."/>
            <person name="Durkin A."/>
            <person name="Radune D."/>
            <person name="Mohamoud Y."/>
            <person name="Shay R."/>
            <person name="Jin S."/>
            <person name="Zhang X."/>
            <person name="Lucey K."/>
            <person name="Ballor N.R."/>
            <person name="Ottesen E."/>
            <person name="Rosenthal R."/>
            <person name="Allen A."/>
            <person name="Leadbetter J.R."/>
            <person name="Paulsen I.T."/>
        </authorList>
    </citation>
    <scope>NUCLEOTIDE SEQUENCE [LARGE SCALE GENOMIC DNA]</scope>
    <source>
        <strain evidence="2">ATCC BAA-888 / DSM 13862 / ZAS-9</strain>
    </source>
</reference>
<dbReference type="HOGENOM" id="CLU_2511699_0_0_12"/>
<dbReference type="Proteomes" id="UP000009222">
    <property type="component" value="Chromosome"/>
</dbReference>
<accession>F5YB95</accession>
<gene>
    <name evidence="1" type="ordered locus">TREAZ_1915</name>
</gene>
<dbReference type="EMBL" id="CP001841">
    <property type="protein sequence ID" value="AEF81096.1"/>
    <property type="molecule type" value="Genomic_DNA"/>
</dbReference>
<proteinExistence type="predicted"/>
<dbReference type="KEGG" id="taz:TREAZ_1915"/>
<evidence type="ECO:0000313" key="1">
    <source>
        <dbReference type="EMBL" id="AEF81096.1"/>
    </source>
</evidence>
<dbReference type="AlphaFoldDB" id="F5YB95"/>
<sequence length="85" mass="9744">MVCYQVTAQFVFFQHKPLLASTSTKKQEAKAFLVLSGLPFGHALKYSRFFHTQKEAANYVSYLNRVYKNRIISSPAHQDGQLSLF</sequence>
<evidence type="ECO:0000313" key="2">
    <source>
        <dbReference type="Proteomes" id="UP000009222"/>
    </source>
</evidence>
<dbReference type="STRING" id="545695.TREAZ_1915"/>
<keyword evidence="2" id="KW-1185">Reference proteome</keyword>
<dbReference type="InParanoid" id="F5YB95"/>
<protein>
    <submittedName>
        <fullName evidence="1">Uncharacterized protein</fullName>
    </submittedName>
</protein>